<dbReference type="PANTHER" id="PTHR11702">
    <property type="entry name" value="DEVELOPMENTALLY REGULATED GTP-BINDING PROTEIN-RELATED"/>
    <property type="match status" value="1"/>
</dbReference>
<dbReference type="InterPro" id="IPR014100">
    <property type="entry name" value="GTP-bd_Obg/CgtA"/>
</dbReference>
<dbReference type="GO" id="GO:0005525">
    <property type="term" value="F:GTP binding"/>
    <property type="evidence" value="ECO:0007669"/>
    <property type="project" value="UniProtKB-KW"/>
</dbReference>
<keyword evidence="6" id="KW-0342">GTP-binding</keyword>
<evidence type="ECO:0000259" key="8">
    <source>
        <dbReference type="PROSITE" id="PS51790"/>
    </source>
</evidence>
<dbReference type="PROSITE" id="PS51790">
    <property type="entry name" value="MSRB"/>
    <property type="match status" value="1"/>
</dbReference>
<dbReference type="EMBL" id="CAJOBA010001163">
    <property type="protein sequence ID" value="CAF3580026.1"/>
    <property type="molecule type" value="Genomic_DNA"/>
</dbReference>
<dbReference type="PANTHER" id="PTHR11702:SF31">
    <property type="entry name" value="MITOCHONDRIAL RIBOSOME-ASSOCIATED GTPASE 2"/>
    <property type="match status" value="1"/>
</dbReference>
<dbReference type="EMBL" id="CAJNOK010001163">
    <property type="protein sequence ID" value="CAF0796935.1"/>
    <property type="molecule type" value="Genomic_DNA"/>
</dbReference>
<dbReference type="PROSITE" id="PS51710">
    <property type="entry name" value="G_OBG"/>
    <property type="match status" value="1"/>
</dbReference>
<sequence>MERIEVRSRFGDSHLGHVFMDGPEPLRTRYCINSAALEFIDQQDLKAQGYAREYRLLDPVGPNRSGLIKIADVTYTAIGEDKNAFIPLGALVKIVRFSGAEGKKQAAILSAEGEAEARIKNADGIAQAVLIENNAQVIAIAKINEVHPSKEAIAYRKYEALEKISSSPNSKLIVPAELSSLATATEILALSTSKIPPGTTVTDQATGEIIADLLIDGQHCLLAKGGKGGRGNASFLSSINKAPSFFERGDRGEHLTIVLELKLLADVGLVGKPNAGKSTLLTMISRARPKIAPYPFTTVIPVLGTVYLSEKRTFLMADLPGLIENAAEGAGLGHEFLRHIERCRCLLQLVSMDPQDSEDPYLDYKTIQTEIKAYGQGIEQKPLVIVASKLDVEGAKERLVAFRKKIKLPVMELSSFQPASAEALMEQA</sequence>
<evidence type="ECO:0000259" key="9">
    <source>
        <dbReference type="PROSITE" id="PS51883"/>
    </source>
</evidence>
<dbReference type="InterPro" id="IPR002579">
    <property type="entry name" value="Met_Sox_Rdtase_MsrB_dom"/>
</dbReference>
<gene>
    <name evidence="10" type="ORF">OVA965_LOCUS4436</name>
    <name evidence="11" type="ORF">TMI583_LOCUS4434</name>
</gene>
<evidence type="ECO:0000256" key="2">
    <source>
        <dbReference type="ARBA" id="ARBA00007699"/>
    </source>
</evidence>
<dbReference type="SUPFAM" id="SSF82051">
    <property type="entry name" value="Obg GTP-binding protein N-terminal domain"/>
    <property type="match status" value="1"/>
</dbReference>
<dbReference type="Pfam" id="PF01641">
    <property type="entry name" value="SelR"/>
    <property type="match status" value="1"/>
</dbReference>
<protein>
    <submittedName>
        <fullName evidence="10">Uncharacterized protein</fullName>
    </submittedName>
</protein>
<comment type="similarity">
    <text evidence="1">Belongs to the MsrB Met sulfoxide reductase family.</text>
</comment>
<keyword evidence="3" id="KW-0690">Ribosome biogenesis</keyword>
<dbReference type="Pfam" id="PF01018">
    <property type="entry name" value="GTP1_OBG"/>
    <property type="match status" value="1"/>
</dbReference>
<dbReference type="InterPro" id="IPR027417">
    <property type="entry name" value="P-loop_NTPase"/>
</dbReference>
<organism evidence="10 12">
    <name type="scientific">Didymodactylos carnosus</name>
    <dbReference type="NCBI Taxonomy" id="1234261"/>
    <lineage>
        <taxon>Eukaryota</taxon>
        <taxon>Metazoa</taxon>
        <taxon>Spiralia</taxon>
        <taxon>Gnathifera</taxon>
        <taxon>Rotifera</taxon>
        <taxon>Eurotatoria</taxon>
        <taxon>Bdelloidea</taxon>
        <taxon>Philodinida</taxon>
        <taxon>Philodinidae</taxon>
        <taxon>Didymodactylos</taxon>
    </lineage>
</organism>
<dbReference type="CDD" id="cd01898">
    <property type="entry name" value="Obg"/>
    <property type="match status" value="1"/>
</dbReference>
<dbReference type="PROSITE" id="PS00905">
    <property type="entry name" value="GTP1_OBG"/>
    <property type="match status" value="1"/>
</dbReference>
<dbReference type="PRINTS" id="PR00326">
    <property type="entry name" value="GTP1OBG"/>
</dbReference>
<evidence type="ECO:0000256" key="1">
    <source>
        <dbReference type="ARBA" id="ARBA00007174"/>
    </source>
</evidence>
<dbReference type="GO" id="GO:0042254">
    <property type="term" value="P:ribosome biogenesis"/>
    <property type="evidence" value="ECO:0007669"/>
    <property type="project" value="UniProtKB-UniRule"/>
</dbReference>
<dbReference type="InterPro" id="IPR006073">
    <property type="entry name" value="GTP-bd"/>
</dbReference>
<feature type="domain" description="OBG-type G" evidence="7">
    <location>
        <begin position="265"/>
        <end position="428"/>
    </location>
</feature>
<accession>A0A8S2CT44</accession>
<dbReference type="Proteomes" id="UP000682733">
    <property type="component" value="Unassembled WGS sequence"/>
</dbReference>
<dbReference type="Gene3D" id="2.70.210.12">
    <property type="entry name" value="GTP1/OBG domain"/>
    <property type="match status" value="1"/>
</dbReference>
<name>A0A8S2CT44_9BILA</name>
<evidence type="ECO:0000313" key="11">
    <source>
        <dbReference type="EMBL" id="CAF3580026.1"/>
    </source>
</evidence>
<feature type="domain" description="MsrB" evidence="8">
    <location>
        <begin position="1"/>
        <end position="42"/>
    </location>
</feature>
<dbReference type="Pfam" id="PF01926">
    <property type="entry name" value="MMR_HSR1"/>
    <property type="match status" value="1"/>
</dbReference>
<keyword evidence="5" id="KW-0560">Oxidoreductase</keyword>
<dbReference type="SUPFAM" id="SSF51316">
    <property type="entry name" value="Mss4-like"/>
    <property type="match status" value="1"/>
</dbReference>
<evidence type="ECO:0000256" key="5">
    <source>
        <dbReference type="ARBA" id="ARBA00023002"/>
    </source>
</evidence>
<dbReference type="Gene3D" id="2.170.150.20">
    <property type="entry name" value="Peptide methionine sulfoxide reductase"/>
    <property type="match status" value="1"/>
</dbReference>
<keyword evidence="4" id="KW-0547">Nucleotide-binding</keyword>
<dbReference type="GO" id="GO:0003924">
    <property type="term" value="F:GTPase activity"/>
    <property type="evidence" value="ECO:0007669"/>
    <property type="project" value="InterPro"/>
</dbReference>
<evidence type="ECO:0000256" key="3">
    <source>
        <dbReference type="ARBA" id="ARBA00022517"/>
    </source>
</evidence>
<dbReference type="NCBIfam" id="TIGR02729">
    <property type="entry name" value="Obg_CgtA"/>
    <property type="match status" value="1"/>
</dbReference>
<evidence type="ECO:0000256" key="4">
    <source>
        <dbReference type="ARBA" id="ARBA00022741"/>
    </source>
</evidence>
<comment type="similarity">
    <text evidence="2">Belongs to the TRAFAC class OBG-HflX-like GTPase superfamily. OBG GTPase family.</text>
</comment>
<reference evidence="10" key="1">
    <citation type="submission" date="2021-02" db="EMBL/GenBank/DDBJ databases">
        <authorList>
            <person name="Nowell W R."/>
        </authorList>
    </citation>
    <scope>NUCLEOTIDE SEQUENCE</scope>
</reference>
<dbReference type="InterPro" id="IPR006074">
    <property type="entry name" value="GTP1-OBG_CS"/>
</dbReference>
<comment type="caution">
    <text evidence="10">The sequence shown here is derived from an EMBL/GenBank/DDBJ whole genome shotgun (WGS) entry which is preliminary data.</text>
</comment>
<dbReference type="InterPro" id="IPR011057">
    <property type="entry name" value="Mss4-like_sf"/>
</dbReference>
<evidence type="ECO:0000313" key="12">
    <source>
        <dbReference type="Proteomes" id="UP000677228"/>
    </source>
</evidence>
<dbReference type="Gene3D" id="3.40.50.300">
    <property type="entry name" value="P-loop containing nucleotide triphosphate hydrolases"/>
    <property type="match status" value="1"/>
</dbReference>
<dbReference type="GO" id="GO:0000287">
    <property type="term" value="F:magnesium ion binding"/>
    <property type="evidence" value="ECO:0007669"/>
    <property type="project" value="InterPro"/>
</dbReference>
<evidence type="ECO:0000313" key="10">
    <source>
        <dbReference type="EMBL" id="CAF0796935.1"/>
    </source>
</evidence>
<evidence type="ECO:0000256" key="6">
    <source>
        <dbReference type="ARBA" id="ARBA00023134"/>
    </source>
</evidence>
<dbReference type="GO" id="GO:0033743">
    <property type="term" value="F:peptide-methionine (R)-S-oxide reductase activity"/>
    <property type="evidence" value="ECO:0007669"/>
    <property type="project" value="InterPro"/>
</dbReference>
<dbReference type="PROSITE" id="PS51883">
    <property type="entry name" value="OBG"/>
    <property type="match status" value="1"/>
</dbReference>
<dbReference type="AlphaFoldDB" id="A0A8S2CT44"/>
<proteinExistence type="inferred from homology"/>
<feature type="domain" description="Obg" evidence="9">
    <location>
        <begin position="194"/>
        <end position="264"/>
    </location>
</feature>
<dbReference type="InterPro" id="IPR006169">
    <property type="entry name" value="GTP1_OBG_dom"/>
</dbReference>
<dbReference type="Proteomes" id="UP000677228">
    <property type="component" value="Unassembled WGS sequence"/>
</dbReference>
<dbReference type="InterPro" id="IPR045086">
    <property type="entry name" value="OBG_GTPase"/>
</dbReference>
<dbReference type="SUPFAM" id="SSF52540">
    <property type="entry name" value="P-loop containing nucleoside triphosphate hydrolases"/>
    <property type="match status" value="1"/>
</dbReference>
<dbReference type="InterPro" id="IPR036726">
    <property type="entry name" value="GTP1_OBG_dom_sf"/>
</dbReference>
<evidence type="ECO:0000259" key="7">
    <source>
        <dbReference type="PROSITE" id="PS51710"/>
    </source>
</evidence>
<dbReference type="InterPro" id="IPR031167">
    <property type="entry name" value="G_OBG"/>
</dbReference>